<evidence type="ECO:0000313" key="6">
    <source>
        <dbReference type="EMBL" id="JAG13362.1"/>
    </source>
</evidence>
<feature type="domain" description="Phospholipase/carboxylesterase/thioesterase" evidence="4">
    <location>
        <begin position="1"/>
        <end position="96"/>
    </location>
</feature>
<dbReference type="InterPro" id="IPR003140">
    <property type="entry name" value="PLipase/COase/thioEstase"/>
</dbReference>
<dbReference type="GO" id="GO:0008474">
    <property type="term" value="F:palmitoyl-(protein) hydrolase activity"/>
    <property type="evidence" value="ECO:0007669"/>
    <property type="project" value="UniProtKB-EC"/>
</dbReference>
<reference evidence="5" key="2">
    <citation type="submission" date="2014-07" db="EMBL/GenBank/DDBJ databases">
        <authorList>
            <person name="Hull J."/>
        </authorList>
    </citation>
    <scope>NUCLEOTIDE SEQUENCE</scope>
</reference>
<evidence type="ECO:0000313" key="7">
    <source>
        <dbReference type="EMBL" id="JAG13363.1"/>
    </source>
</evidence>
<dbReference type="EMBL" id="GBHO01030243">
    <property type="protein sequence ID" value="JAG13361.1"/>
    <property type="molecule type" value="Transcribed_RNA"/>
</dbReference>
<evidence type="ECO:0000256" key="1">
    <source>
        <dbReference type="ARBA" id="ARBA00006499"/>
    </source>
</evidence>
<evidence type="ECO:0000259" key="4">
    <source>
        <dbReference type="Pfam" id="PF02230"/>
    </source>
</evidence>
<evidence type="ECO:0000256" key="3">
    <source>
        <dbReference type="ARBA" id="ARBA00022801"/>
    </source>
</evidence>
<dbReference type="Gene3D" id="3.40.50.1820">
    <property type="entry name" value="alpha/beta hydrolase"/>
    <property type="match status" value="1"/>
</dbReference>
<dbReference type="PANTHER" id="PTHR10655">
    <property type="entry name" value="LYSOPHOSPHOLIPASE-RELATED"/>
    <property type="match status" value="1"/>
</dbReference>
<dbReference type="SUPFAM" id="SSF53474">
    <property type="entry name" value="alpha/beta-Hydrolases"/>
    <property type="match status" value="1"/>
</dbReference>
<dbReference type="InterPro" id="IPR050565">
    <property type="entry name" value="LYPA1-2/EST-like"/>
</dbReference>
<evidence type="ECO:0000256" key="2">
    <source>
        <dbReference type="ARBA" id="ARBA00012423"/>
    </source>
</evidence>
<dbReference type="GO" id="GO:0052689">
    <property type="term" value="F:carboxylic ester hydrolase activity"/>
    <property type="evidence" value="ECO:0007669"/>
    <property type="project" value="TreeGrafter"/>
</dbReference>
<dbReference type="AlphaFoldDB" id="A0A0A9X103"/>
<dbReference type="Pfam" id="PF02230">
    <property type="entry name" value="Abhydrolase_2"/>
    <property type="match status" value="1"/>
</dbReference>
<dbReference type="EMBL" id="GBHO01030241">
    <property type="protein sequence ID" value="JAG13363.1"/>
    <property type="molecule type" value="Transcribed_RNA"/>
</dbReference>
<dbReference type="InterPro" id="IPR029058">
    <property type="entry name" value="AB_hydrolase_fold"/>
</dbReference>
<dbReference type="PANTHER" id="PTHR10655:SF17">
    <property type="entry name" value="LYSOPHOSPHOLIPASE-LIKE PROTEIN 1"/>
    <property type="match status" value="1"/>
</dbReference>
<protein>
    <recommendedName>
        <fullName evidence="2">palmitoyl-protein hydrolase</fullName>
        <ecNumber evidence="2">3.1.2.22</ecNumber>
    </recommendedName>
</protein>
<organism evidence="5">
    <name type="scientific">Lygus hesperus</name>
    <name type="common">Western plant bug</name>
    <dbReference type="NCBI Taxonomy" id="30085"/>
    <lineage>
        <taxon>Eukaryota</taxon>
        <taxon>Metazoa</taxon>
        <taxon>Ecdysozoa</taxon>
        <taxon>Arthropoda</taxon>
        <taxon>Hexapoda</taxon>
        <taxon>Insecta</taxon>
        <taxon>Pterygota</taxon>
        <taxon>Neoptera</taxon>
        <taxon>Paraneoptera</taxon>
        <taxon>Hemiptera</taxon>
        <taxon>Heteroptera</taxon>
        <taxon>Panheteroptera</taxon>
        <taxon>Cimicomorpha</taxon>
        <taxon>Miridae</taxon>
        <taxon>Mirini</taxon>
        <taxon>Lygus</taxon>
    </lineage>
</organism>
<reference evidence="5" key="1">
    <citation type="journal article" date="2014" name="PLoS ONE">
        <title>Transcriptome-Based Identification of ABC Transporters in the Western Tarnished Plant Bug Lygus hesperus.</title>
        <authorList>
            <person name="Hull J.J."/>
            <person name="Chaney K."/>
            <person name="Geib S.M."/>
            <person name="Fabrick J.A."/>
            <person name="Brent C.S."/>
            <person name="Walsh D."/>
            <person name="Lavine L.C."/>
        </authorList>
    </citation>
    <scope>NUCLEOTIDE SEQUENCE</scope>
</reference>
<dbReference type="GO" id="GO:0005737">
    <property type="term" value="C:cytoplasm"/>
    <property type="evidence" value="ECO:0007669"/>
    <property type="project" value="TreeGrafter"/>
</dbReference>
<name>A0A0A9X103_LYGHE</name>
<keyword evidence="3" id="KW-0378">Hydrolase</keyword>
<evidence type="ECO:0000313" key="5">
    <source>
        <dbReference type="EMBL" id="JAG13361.1"/>
    </source>
</evidence>
<dbReference type="EC" id="3.1.2.22" evidence="2"/>
<dbReference type="EMBL" id="GBHO01030242">
    <property type="protein sequence ID" value="JAG13362.1"/>
    <property type="molecule type" value="Transcribed_RNA"/>
</dbReference>
<comment type="similarity">
    <text evidence="1">Belongs to the AB hydrolase superfamily. AB hydrolase 2 family.</text>
</comment>
<sequence length="99" mass="11411">MSLYIGLQYKLPLGGIISFSGFYPFPTESQKYIKRTDVPVFLSQGKLDPIIITPYFKKTCTILQSNNVPIHTTVFDPNGEHCITPYQFDEFQKFLQSRL</sequence>
<gene>
    <name evidence="5" type="primary">LYPLA2_0</name>
    <name evidence="6" type="synonym">LYPLA2_1</name>
    <name evidence="7" type="synonym">LYPLA2_2</name>
    <name evidence="5" type="ORF">CM83_17062</name>
    <name evidence="6" type="ORF">CM83_17063</name>
    <name evidence="7" type="ORF">CM83_17064</name>
</gene>
<accession>A0A0A9X103</accession>
<proteinExistence type="inferred from homology"/>